<dbReference type="Gene3D" id="2.60.40.1630">
    <property type="entry name" value="bacillus anthracis domain"/>
    <property type="match status" value="1"/>
</dbReference>
<dbReference type="InterPro" id="IPR025436">
    <property type="entry name" value="DUF4179"/>
</dbReference>
<dbReference type="Pfam" id="PF13786">
    <property type="entry name" value="DUF4179"/>
    <property type="match status" value="1"/>
</dbReference>
<feature type="domain" description="DUF4179" evidence="2">
    <location>
        <begin position="83"/>
        <end position="162"/>
    </location>
</feature>
<gene>
    <name evidence="3" type="ORF">FZD51_01325</name>
</gene>
<evidence type="ECO:0000313" key="4">
    <source>
        <dbReference type="Proteomes" id="UP000322139"/>
    </source>
</evidence>
<reference evidence="3 4" key="1">
    <citation type="submission" date="2019-08" db="EMBL/GenBank/DDBJ databases">
        <title>Bacillus genomes from the desert of Cuatro Cienegas, Coahuila.</title>
        <authorList>
            <person name="Olmedo-Alvarez G."/>
        </authorList>
    </citation>
    <scope>NUCLEOTIDE SEQUENCE [LARGE SCALE GENOMIC DNA]</scope>
    <source>
        <strain evidence="3 4">CH446_14T</strain>
    </source>
</reference>
<organism evidence="3 4">
    <name type="scientific">Bacillus infantis</name>
    <dbReference type="NCBI Taxonomy" id="324767"/>
    <lineage>
        <taxon>Bacteria</taxon>
        <taxon>Bacillati</taxon>
        <taxon>Bacillota</taxon>
        <taxon>Bacilli</taxon>
        <taxon>Bacillales</taxon>
        <taxon>Bacillaceae</taxon>
        <taxon>Bacillus</taxon>
    </lineage>
</organism>
<evidence type="ECO:0000313" key="3">
    <source>
        <dbReference type="EMBL" id="TYS52115.1"/>
    </source>
</evidence>
<sequence length="534" mass="59577">MNCPTADKISQYIDQLLNEKEYSELNRHIAGCPSCAEIAVIFENEAEFMKETLQTPKLPDDFAEGIIGQLESYKPKRKYVPGKRMGAAAAGLLLAAGISTVPGFADWVGGLFSSSEVDDGLRMASQEGLASRVDIAATDKNTTFKIEDVVADTSRIALSFKVLDSNGKPLDTSLDMEETGNSIAAYDQDGKEIEGYGMGWSEGSEYGLIEFSLRDMNDLEKVLVKVDLKELNGKQGNWNVEVPVDLKERQKYTSRLALDQHSTTSNGVSINLKEVQFAPSSNELIYETAFTKEEKADVETRIKGLEEQFGKENVGRFSGFGTAIQYHIVNDKNEAVYKHNTFAEGQGHPSDVGSISGSGKDLDELGAMRWNESFIPQKDRSSYTLVLDGVIKTLPADFSIKIKPDDLRKKPVSFEYEGNHLTIKKAKKKNDYSLRKSLLPIQKESYFEIEMEGGKEVPSADFGSWVMTDEKGNVYPLFHSGSILDEKDKNGRFKTTLDLKAYDLDKAPEELTLHLTSVTRYYKAEQEWRVPLFK</sequence>
<feature type="domain" description="Putative zinc-finger" evidence="1">
    <location>
        <begin position="7"/>
        <end position="36"/>
    </location>
</feature>
<dbReference type="EMBL" id="VTER01000001">
    <property type="protein sequence ID" value="TYS52115.1"/>
    <property type="molecule type" value="Genomic_DNA"/>
</dbReference>
<dbReference type="RefSeq" id="WP_148973095.1">
    <property type="nucleotide sequence ID" value="NZ_VTER01000001.1"/>
</dbReference>
<comment type="caution">
    <text evidence="3">The sequence shown here is derived from an EMBL/GenBank/DDBJ whole genome shotgun (WGS) entry which is preliminary data.</text>
</comment>
<dbReference type="Proteomes" id="UP000322139">
    <property type="component" value="Unassembled WGS sequence"/>
</dbReference>
<proteinExistence type="predicted"/>
<accession>A0A5D4RKX9</accession>
<evidence type="ECO:0000259" key="2">
    <source>
        <dbReference type="Pfam" id="PF13786"/>
    </source>
</evidence>
<dbReference type="InterPro" id="IPR027383">
    <property type="entry name" value="Znf_put"/>
</dbReference>
<evidence type="ECO:0000259" key="1">
    <source>
        <dbReference type="Pfam" id="PF13490"/>
    </source>
</evidence>
<dbReference type="Pfam" id="PF13490">
    <property type="entry name" value="zf-HC2"/>
    <property type="match status" value="1"/>
</dbReference>
<dbReference type="AlphaFoldDB" id="A0A5D4RKX9"/>
<protein>
    <submittedName>
        <fullName evidence="3">DUF4179 domain-containing protein</fullName>
    </submittedName>
</protein>
<name>A0A5D4RKX9_9BACI</name>